<protein>
    <recommendedName>
        <fullName evidence="5">4-O-methyl-glucuronoyl methylesterase-like domain-containing protein</fullName>
    </recommendedName>
</protein>
<dbReference type="SUPFAM" id="SSF53474">
    <property type="entry name" value="alpha/beta-Hydrolases"/>
    <property type="match status" value="1"/>
</dbReference>
<evidence type="ECO:0000256" key="2">
    <source>
        <dbReference type="ARBA" id="ARBA00022729"/>
    </source>
</evidence>
<dbReference type="InterPro" id="IPR029058">
    <property type="entry name" value="AB_hydrolase_fold"/>
</dbReference>
<dbReference type="InterPro" id="IPR054579">
    <property type="entry name" value="GCE-like_dom"/>
</dbReference>
<reference evidence="6" key="1">
    <citation type="submission" date="2021-01" db="EMBL/GenBank/DDBJ databases">
        <title>Whole genome shotgun sequence of Actinoplanes rishiriensis NBRC 108556.</title>
        <authorList>
            <person name="Komaki H."/>
            <person name="Tamura T."/>
        </authorList>
    </citation>
    <scope>NUCLEOTIDE SEQUENCE</scope>
    <source>
        <strain evidence="6">NBRC 108556</strain>
    </source>
</reference>
<dbReference type="GO" id="GO:0052689">
    <property type="term" value="F:carboxylic ester hydrolase activity"/>
    <property type="evidence" value="ECO:0007669"/>
    <property type="project" value="UniProtKB-KW"/>
</dbReference>
<dbReference type="EMBL" id="BOMV01000033">
    <property type="protein sequence ID" value="GIE95533.1"/>
    <property type="molecule type" value="Genomic_DNA"/>
</dbReference>
<dbReference type="AlphaFoldDB" id="A0A919JVD4"/>
<feature type="signal peptide" evidence="4">
    <location>
        <begin position="1"/>
        <end position="32"/>
    </location>
</feature>
<proteinExistence type="predicted"/>
<dbReference type="RefSeq" id="WP_203781829.1">
    <property type="nucleotide sequence ID" value="NZ_BOMV01000033.1"/>
</dbReference>
<feature type="chain" id="PRO_5037410407" description="4-O-methyl-glucuronoyl methylesterase-like domain-containing protein" evidence="4">
    <location>
        <begin position="33"/>
        <end position="410"/>
    </location>
</feature>
<evidence type="ECO:0000256" key="3">
    <source>
        <dbReference type="ARBA" id="ARBA00022801"/>
    </source>
</evidence>
<name>A0A919JVD4_9ACTN</name>
<organism evidence="6 7">
    <name type="scientific">Paractinoplanes rishiriensis</name>
    <dbReference type="NCBI Taxonomy" id="1050105"/>
    <lineage>
        <taxon>Bacteria</taxon>
        <taxon>Bacillati</taxon>
        <taxon>Actinomycetota</taxon>
        <taxon>Actinomycetes</taxon>
        <taxon>Micromonosporales</taxon>
        <taxon>Micromonosporaceae</taxon>
        <taxon>Paractinoplanes</taxon>
    </lineage>
</organism>
<sequence>MKTSFSIRSTVASLAVAALAATGMVMASSAGAALAAVEDEGADCPVAASGTVSNPQLPDPFTRLDGSRIASRSDWRCRRAEIREMAERHVYGQKPARPAGVTGTVSGSSITVNVSDQGRSASFSASVQLPTTGSAPYPAVVVVGGFGADTATIRSSGAAVISYDPLAVGREGTPRGNKQGAFYNLYGATSSTGILMAWAWGVSRIIDVVEQSGGSVLRADVGVTGCSRYGKGAFTAGVFDQRIALTMPIESGTGGAPIFRGIAGESGSQPLSSAYGEQPWLGDAFGSFTGNPNSLPVDTHEMVAMVAPRGLFIMENPHIDWLAARSGSVAALGGAEVYKALGAGDNITYWSDVSDGTHCASRTEWRAPLQQHIQKFLLKTGNAAGTFRISSRKAGNLAQWRTWPTPTLSD</sequence>
<comment type="caution">
    <text evidence="6">The sequence shown here is derived from an EMBL/GenBank/DDBJ whole genome shotgun (WGS) entry which is preliminary data.</text>
</comment>
<dbReference type="Gene3D" id="3.40.50.1820">
    <property type="entry name" value="alpha/beta hydrolase"/>
    <property type="match status" value="1"/>
</dbReference>
<dbReference type="Pfam" id="PF22244">
    <property type="entry name" value="GCE_fung"/>
    <property type="match status" value="1"/>
</dbReference>
<keyword evidence="3" id="KW-0378">Hydrolase</keyword>
<dbReference type="Proteomes" id="UP000636960">
    <property type="component" value="Unassembled WGS sequence"/>
</dbReference>
<evidence type="ECO:0000313" key="6">
    <source>
        <dbReference type="EMBL" id="GIE95533.1"/>
    </source>
</evidence>
<keyword evidence="7" id="KW-1185">Reference proteome</keyword>
<evidence type="ECO:0000256" key="1">
    <source>
        <dbReference type="ARBA" id="ARBA00022487"/>
    </source>
</evidence>
<accession>A0A919JVD4</accession>
<feature type="domain" description="4-O-methyl-glucuronoyl methylesterase-like" evidence="5">
    <location>
        <begin position="112"/>
        <end position="342"/>
    </location>
</feature>
<evidence type="ECO:0000259" key="5">
    <source>
        <dbReference type="Pfam" id="PF22244"/>
    </source>
</evidence>
<keyword evidence="1" id="KW-0719">Serine esterase</keyword>
<gene>
    <name evidence="6" type="ORF">Ari01nite_29980</name>
</gene>
<evidence type="ECO:0000313" key="7">
    <source>
        <dbReference type="Proteomes" id="UP000636960"/>
    </source>
</evidence>
<keyword evidence="2 4" id="KW-0732">Signal</keyword>
<evidence type="ECO:0000256" key="4">
    <source>
        <dbReference type="SAM" id="SignalP"/>
    </source>
</evidence>